<name>A0A316Z3M8_9BASI</name>
<dbReference type="AlphaFoldDB" id="A0A316Z3M8"/>
<evidence type="ECO:0000256" key="1">
    <source>
        <dbReference type="SAM" id="MobiDB-lite"/>
    </source>
</evidence>
<keyword evidence="3" id="KW-1185">Reference proteome</keyword>
<dbReference type="OrthoDB" id="302705at2759"/>
<dbReference type="RefSeq" id="XP_025595791.1">
    <property type="nucleotide sequence ID" value="XM_025743336.1"/>
</dbReference>
<reference evidence="2 3" key="1">
    <citation type="journal article" date="2018" name="Mol. Biol. Evol.">
        <title>Broad Genomic Sampling Reveals a Smut Pathogenic Ancestry of the Fungal Clade Ustilaginomycotina.</title>
        <authorList>
            <person name="Kijpornyongpan T."/>
            <person name="Mondo S.J."/>
            <person name="Barry K."/>
            <person name="Sandor L."/>
            <person name="Lee J."/>
            <person name="Lipzen A."/>
            <person name="Pangilinan J."/>
            <person name="LaButti K."/>
            <person name="Hainaut M."/>
            <person name="Henrissat B."/>
            <person name="Grigoriev I.V."/>
            <person name="Spatafora J.W."/>
            <person name="Aime M.C."/>
        </authorList>
    </citation>
    <scope>NUCLEOTIDE SEQUENCE [LARGE SCALE GENOMIC DNA]</scope>
    <source>
        <strain evidence="2 3">MCA 4186</strain>
    </source>
</reference>
<dbReference type="STRING" id="58919.A0A316Z3M8"/>
<proteinExistence type="predicted"/>
<gene>
    <name evidence="2" type="ORF">FA09DRAFT_332150</name>
</gene>
<feature type="region of interest" description="Disordered" evidence="1">
    <location>
        <begin position="1"/>
        <end position="28"/>
    </location>
</feature>
<protein>
    <submittedName>
        <fullName evidence="2">Uncharacterized protein</fullName>
    </submittedName>
</protein>
<dbReference type="GeneID" id="37270880"/>
<evidence type="ECO:0000313" key="3">
    <source>
        <dbReference type="Proteomes" id="UP000245946"/>
    </source>
</evidence>
<accession>A0A316Z3M8</accession>
<organism evidence="2 3">
    <name type="scientific">Tilletiopsis washingtonensis</name>
    <dbReference type="NCBI Taxonomy" id="58919"/>
    <lineage>
        <taxon>Eukaryota</taxon>
        <taxon>Fungi</taxon>
        <taxon>Dikarya</taxon>
        <taxon>Basidiomycota</taxon>
        <taxon>Ustilaginomycotina</taxon>
        <taxon>Exobasidiomycetes</taxon>
        <taxon>Entylomatales</taxon>
        <taxon>Entylomatales incertae sedis</taxon>
        <taxon>Tilletiopsis</taxon>
    </lineage>
</organism>
<sequence length="116" mass="12004">MANLRARKGASAAKGKQPAATEAQEPPDAALSTPLWLLKHTQGIVTAATTVGVLCLRDTHALYYVAGALGTGWTAKLLKKVIKEPRPEGSSITKTHGMPSTHSSCVCAAPVTASRG</sequence>
<dbReference type="Proteomes" id="UP000245946">
    <property type="component" value="Unassembled WGS sequence"/>
</dbReference>
<evidence type="ECO:0000313" key="2">
    <source>
        <dbReference type="EMBL" id="PWN95512.1"/>
    </source>
</evidence>
<dbReference type="EMBL" id="KZ819304">
    <property type="protein sequence ID" value="PWN95512.1"/>
    <property type="molecule type" value="Genomic_DNA"/>
</dbReference>